<organism evidence="1 2">
    <name type="scientific">Diabrotica balteata</name>
    <name type="common">Banded cucumber beetle</name>
    <dbReference type="NCBI Taxonomy" id="107213"/>
    <lineage>
        <taxon>Eukaryota</taxon>
        <taxon>Metazoa</taxon>
        <taxon>Ecdysozoa</taxon>
        <taxon>Arthropoda</taxon>
        <taxon>Hexapoda</taxon>
        <taxon>Insecta</taxon>
        <taxon>Pterygota</taxon>
        <taxon>Neoptera</taxon>
        <taxon>Endopterygota</taxon>
        <taxon>Coleoptera</taxon>
        <taxon>Polyphaga</taxon>
        <taxon>Cucujiformia</taxon>
        <taxon>Chrysomeloidea</taxon>
        <taxon>Chrysomelidae</taxon>
        <taxon>Galerucinae</taxon>
        <taxon>Diabroticina</taxon>
        <taxon>Diabroticites</taxon>
        <taxon>Diabrotica</taxon>
    </lineage>
</organism>
<evidence type="ECO:0000313" key="1">
    <source>
        <dbReference type="EMBL" id="CAG9837421.1"/>
    </source>
</evidence>
<keyword evidence="2" id="KW-1185">Reference proteome</keyword>
<accession>A0A9N9T2W3</accession>
<name>A0A9N9T2W3_DIABA</name>
<protein>
    <submittedName>
        <fullName evidence="1">Uncharacterized protein</fullName>
    </submittedName>
</protein>
<proteinExistence type="predicted"/>
<sequence length="70" mass="7832">MKCVFIKYTILVRLQFFLSIGDTKSKGRPRSARAAAAVLTGEKSDIEPQQLQLRKALAERLRAEVVATNK</sequence>
<evidence type="ECO:0000313" key="2">
    <source>
        <dbReference type="Proteomes" id="UP001153709"/>
    </source>
</evidence>
<dbReference type="EMBL" id="OU898282">
    <property type="protein sequence ID" value="CAG9837421.1"/>
    <property type="molecule type" value="Genomic_DNA"/>
</dbReference>
<dbReference type="Proteomes" id="UP001153709">
    <property type="component" value="Chromosome 7"/>
</dbReference>
<gene>
    <name evidence="1" type="ORF">DIABBA_LOCUS10405</name>
</gene>
<reference evidence="1" key="1">
    <citation type="submission" date="2022-01" db="EMBL/GenBank/DDBJ databases">
        <authorList>
            <person name="King R."/>
        </authorList>
    </citation>
    <scope>NUCLEOTIDE SEQUENCE</scope>
</reference>
<dbReference type="AlphaFoldDB" id="A0A9N9T2W3"/>
<dbReference type="OrthoDB" id="272687at2759"/>